<dbReference type="EC" id="3.5.-.-" evidence="8"/>
<comment type="similarity">
    <text evidence="2">Belongs to the peptidase M20 family.</text>
</comment>
<proteinExistence type="inferred from homology"/>
<evidence type="ECO:0000256" key="7">
    <source>
        <dbReference type="PIRSR" id="PIRSR001235-1"/>
    </source>
</evidence>
<evidence type="ECO:0000256" key="2">
    <source>
        <dbReference type="ARBA" id="ARBA00006153"/>
    </source>
</evidence>
<evidence type="ECO:0000256" key="6">
    <source>
        <dbReference type="ARBA" id="ARBA00023211"/>
    </source>
</evidence>
<feature type="binding site" evidence="7">
    <location>
        <position position="96"/>
    </location>
    <ligand>
        <name>Zn(2+)</name>
        <dbReference type="ChEBI" id="CHEBI:29105"/>
        <label>2</label>
    </ligand>
</feature>
<dbReference type="InterPro" id="IPR002933">
    <property type="entry name" value="Peptidase_M20"/>
</dbReference>
<feature type="binding site" evidence="7">
    <location>
        <position position="131"/>
    </location>
    <ligand>
        <name>Zn(2+)</name>
        <dbReference type="ChEBI" id="CHEBI:29105"/>
        <label>2</label>
    </ligand>
</feature>
<evidence type="ECO:0000256" key="4">
    <source>
        <dbReference type="ARBA" id="ARBA00022723"/>
    </source>
</evidence>
<dbReference type="OrthoDB" id="9808195at2"/>
<dbReference type="PANTHER" id="PTHR32494">
    <property type="entry name" value="ALLANTOATE DEIMINASE-RELATED"/>
    <property type="match status" value="1"/>
</dbReference>
<dbReference type="SUPFAM" id="SSF53187">
    <property type="entry name" value="Zn-dependent exopeptidases"/>
    <property type="match status" value="1"/>
</dbReference>
<comment type="caution">
    <text evidence="8">The sequence shown here is derived from an EMBL/GenBank/DDBJ whole genome shotgun (WGS) entry which is preliminary data.</text>
</comment>
<accession>A0A437MG95</accession>
<gene>
    <name evidence="8" type="ORF">EOD42_09515</name>
</gene>
<sequence length="422" mass="44750">MIPAPILDTAIAETWALMKEIGRRSETPPGHTRPAFSEQEEMAATLVREFLTARGLPFEHDAFGNIYILLPGTEAGLPAVTSGSHLDTVANGGNYDGMAGTAAALAVVAAAHAAGVRTRHGLRALAMRAEESPWFNMAYLGSQLLLNYRPRAELGARLRVDTGRTLEEHVKALGYPFRTDAEPILTPANTACFLELHIEQGPLLIERDLPAGVASAIRGNIRYPAARCLGEYGHASAVPRQSRRDAVMAVAELALGLDELWAELHAKGDDNLVVTLGRFGTDPAHHALTKVPGEVSFSLAMGATSAETLAIMRARKDELVAEITAKRGVCFEMGAEVTAEPVALDEGAITLLEAGLRAEGIAPFRLPTVGHDAGIFALSGIPSAMLMLRNPGGSHNPKEHLEEADYAVGCRVLAAAMLKAAG</sequence>
<dbReference type="RefSeq" id="WP_127787299.1">
    <property type="nucleotide sequence ID" value="NZ_SACL01000003.1"/>
</dbReference>
<keyword evidence="9" id="KW-1185">Reference proteome</keyword>
<evidence type="ECO:0000256" key="5">
    <source>
        <dbReference type="ARBA" id="ARBA00022801"/>
    </source>
</evidence>
<feature type="binding site" evidence="7">
    <location>
        <position position="96"/>
    </location>
    <ligand>
        <name>Zn(2+)</name>
        <dbReference type="ChEBI" id="CHEBI:29105"/>
        <label>1</label>
    </ligand>
</feature>
<evidence type="ECO:0000256" key="3">
    <source>
        <dbReference type="ARBA" id="ARBA00011738"/>
    </source>
</evidence>
<dbReference type="GO" id="GO:0016813">
    <property type="term" value="F:hydrolase activity, acting on carbon-nitrogen (but not peptide) bonds, in linear amidines"/>
    <property type="evidence" value="ECO:0007669"/>
    <property type="project" value="InterPro"/>
</dbReference>
<feature type="binding site" evidence="7">
    <location>
        <position position="197"/>
    </location>
    <ligand>
        <name>Zn(2+)</name>
        <dbReference type="ChEBI" id="CHEBI:29105"/>
        <label>1</label>
    </ligand>
</feature>
<keyword evidence="4 7" id="KW-0479">Metal-binding</keyword>
<dbReference type="AlphaFoldDB" id="A0A437MG95"/>
<dbReference type="SUPFAM" id="SSF55031">
    <property type="entry name" value="Bacterial exopeptidase dimerisation domain"/>
    <property type="match status" value="1"/>
</dbReference>
<feature type="binding site" evidence="7">
    <location>
        <position position="85"/>
    </location>
    <ligand>
        <name>Zn(2+)</name>
        <dbReference type="ChEBI" id="CHEBI:29105"/>
        <label>1</label>
    </ligand>
</feature>
<dbReference type="EMBL" id="SACL01000003">
    <property type="protein sequence ID" value="RVT96647.1"/>
    <property type="molecule type" value="Genomic_DNA"/>
</dbReference>
<dbReference type="InterPro" id="IPR010158">
    <property type="entry name" value="Amidase_Cbmase"/>
</dbReference>
<dbReference type="GO" id="GO:0046872">
    <property type="term" value="F:metal ion binding"/>
    <property type="evidence" value="ECO:0007669"/>
    <property type="project" value="UniProtKB-KW"/>
</dbReference>
<evidence type="ECO:0000256" key="1">
    <source>
        <dbReference type="ARBA" id="ARBA00001936"/>
    </source>
</evidence>
<name>A0A437MG95_9PROT</name>
<comment type="cofactor">
    <cofactor evidence="1">
        <name>Mn(2+)</name>
        <dbReference type="ChEBI" id="CHEBI:29035"/>
    </cofactor>
</comment>
<comment type="subunit">
    <text evidence="3">Homodimer.</text>
</comment>
<dbReference type="Pfam" id="PF01546">
    <property type="entry name" value="Peptidase_M20"/>
    <property type="match status" value="1"/>
</dbReference>
<reference evidence="8 9" key="1">
    <citation type="submission" date="2019-01" db="EMBL/GenBank/DDBJ databases">
        <authorList>
            <person name="Chen W.-M."/>
        </authorList>
    </citation>
    <scope>NUCLEOTIDE SEQUENCE [LARGE SCALE GENOMIC DNA]</scope>
    <source>
        <strain evidence="8 9">CCP-6</strain>
    </source>
</reference>
<protein>
    <submittedName>
        <fullName evidence="8">Hydantoinase/carbamoylase family amidase</fullName>
        <ecNumber evidence="8">3.5.-.-</ecNumber>
    </submittedName>
</protein>
<dbReference type="PANTHER" id="PTHR32494:SF19">
    <property type="entry name" value="ALLANTOATE DEIMINASE-RELATED"/>
    <property type="match status" value="1"/>
</dbReference>
<dbReference type="PIRSF" id="PIRSF001235">
    <property type="entry name" value="Amidase_carbamoylase"/>
    <property type="match status" value="1"/>
</dbReference>
<dbReference type="Proteomes" id="UP000282957">
    <property type="component" value="Unassembled WGS sequence"/>
</dbReference>
<dbReference type="Gene3D" id="3.30.70.360">
    <property type="match status" value="1"/>
</dbReference>
<keyword evidence="5 8" id="KW-0378">Hydrolase</keyword>
<dbReference type="Gene3D" id="3.40.630.10">
    <property type="entry name" value="Zn peptidases"/>
    <property type="match status" value="1"/>
</dbReference>
<evidence type="ECO:0000313" key="9">
    <source>
        <dbReference type="Proteomes" id="UP000282957"/>
    </source>
</evidence>
<feature type="binding site" evidence="7">
    <location>
        <position position="395"/>
    </location>
    <ligand>
        <name>Zn(2+)</name>
        <dbReference type="ChEBI" id="CHEBI:29105"/>
        <label>2</label>
    </ligand>
</feature>
<comment type="cofactor">
    <cofactor evidence="7">
        <name>Zn(2+)</name>
        <dbReference type="ChEBI" id="CHEBI:29105"/>
    </cofactor>
    <text evidence="7">Binds 2 Zn(2+) ions per subunit.</text>
</comment>
<dbReference type="InterPro" id="IPR036264">
    <property type="entry name" value="Bact_exopeptidase_dim_dom"/>
</dbReference>
<organism evidence="8 9">
    <name type="scientific">Rhodovarius crocodyli</name>
    <dbReference type="NCBI Taxonomy" id="1979269"/>
    <lineage>
        <taxon>Bacteria</taxon>
        <taxon>Pseudomonadati</taxon>
        <taxon>Pseudomonadota</taxon>
        <taxon>Alphaproteobacteria</taxon>
        <taxon>Acetobacterales</taxon>
        <taxon>Roseomonadaceae</taxon>
        <taxon>Rhodovarius</taxon>
    </lineage>
</organism>
<dbReference type="NCBIfam" id="TIGR01879">
    <property type="entry name" value="hydantase"/>
    <property type="match status" value="1"/>
</dbReference>
<keyword evidence="6" id="KW-0464">Manganese</keyword>
<keyword evidence="7" id="KW-0862">Zinc</keyword>
<evidence type="ECO:0000313" key="8">
    <source>
        <dbReference type="EMBL" id="RVT96647.1"/>
    </source>
</evidence>